<keyword evidence="2" id="KW-1185">Reference proteome</keyword>
<reference evidence="1 2" key="1">
    <citation type="submission" date="2024-10" db="EMBL/GenBank/DDBJ databases">
        <authorList>
            <person name="Ratan Roy A."/>
            <person name="Morales Sandoval P.H."/>
            <person name="De Los Santos Villalobos S."/>
            <person name="Chakraborty S."/>
            <person name="Mukherjee J."/>
        </authorList>
    </citation>
    <scope>NUCLEOTIDE SEQUENCE [LARGE SCALE GENOMIC DNA]</scope>
    <source>
        <strain evidence="1 2">S1</strain>
    </source>
</reference>
<dbReference type="Proteomes" id="UP001600165">
    <property type="component" value="Unassembled WGS sequence"/>
</dbReference>
<accession>A0ABW6IJS2</accession>
<gene>
    <name evidence="1" type="ORF">ACFVKH_16310</name>
</gene>
<sequence length="57" mass="6242">MKYSVQLKGKSAEEQSELYALEVFADHKQEAKTIALVKAQSAGIDVKVSSIEVTTSR</sequence>
<proteinExistence type="predicted"/>
<name>A0ABW6IJS2_9CYAN</name>
<evidence type="ECO:0000313" key="2">
    <source>
        <dbReference type="Proteomes" id="UP001600165"/>
    </source>
</evidence>
<dbReference type="RefSeq" id="WP_377966966.1">
    <property type="nucleotide sequence ID" value="NZ_JBHZOL010000094.1"/>
</dbReference>
<evidence type="ECO:0000313" key="1">
    <source>
        <dbReference type="EMBL" id="MFE4107850.1"/>
    </source>
</evidence>
<dbReference type="EMBL" id="JBHZOL010000094">
    <property type="protein sequence ID" value="MFE4107850.1"/>
    <property type="molecule type" value="Genomic_DNA"/>
</dbReference>
<organism evidence="1 2">
    <name type="scientific">Almyronema epifaneia S1</name>
    <dbReference type="NCBI Taxonomy" id="2991925"/>
    <lineage>
        <taxon>Bacteria</taxon>
        <taxon>Bacillati</taxon>
        <taxon>Cyanobacteriota</taxon>
        <taxon>Cyanophyceae</taxon>
        <taxon>Nodosilineales</taxon>
        <taxon>Nodosilineaceae</taxon>
        <taxon>Almyronema</taxon>
        <taxon>Almyronema epifaneia</taxon>
    </lineage>
</organism>
<comment type="caution">
    <text evidence="1">The sequence shown here is derived from an EMBL/GenBank/DDBJ whole genome shotgun (WGS) entry which is preliminary data.</text>
</comment>
<protein>
    <submittedName>
        <fullName evidence="1">Uncharacterized protein</fullName>
    </submittedName>
</protein>